<comment type="catalytic activity">
    <reaction evidence="2">
        <text>2 GTP = 3',3'-c-di-GMP + 2 diphosphate</text>
        <dbReference type="Rhea" id="RHEA:24898"/>
        <dbReference type="ChEBI" id="CHEBI:33019"/>
        <dbReference type="ChEBI" id="CHEBI:37565"/>
        <dbReference type="ChEBI" id="CHEBI:58805"/>
        <dbReference type="EC" id="2.7.7.65"/>
    </reaction>
</comment>
<dbReference type="PANTHER" id="PTHR45138:SF9">
    <property type="entry name" value="DIGUANYLATE CYCLASE DGCM-RELATED"/>
    <property type="match status" value="1"/>
</dbReference>
<dbReference type="EC" id="2.7.7.65" evidence="1"/>
<sequence>MTTIRAAHWIRRGAAVIAALVSVVVLVAEIMPMPVIPSVMMAPLTPRAFFSIIGLLISLMTFLPRNAAGRRIQTGIGGAVILAVCATVALSLRDMAVSFETVGWVPLQLFLSGEILFVLLAASLVLQAMRYYISGQLLVLVGIAFLLSAVSGNLDRSEAFLGLADPQFLLAGLMLTLSVLLYQPHRGAVRIFLASHRASGVARLQLCLGVAGPALVGMLTVGAVNVPVVQIYGGLIVSNMIAFNMVVIVLNAVYSERSDISRRRVERSLARQALRDSLTGLFNRVMLRRRFERAVQRAQTDHEFFCMLIFDLDYFKKINDMGGHEIGDQALVRVAHVISDCLEREDTAARLGGEEFAVILRNTDLVQAELRAEQFRQAIAALQVRMRNGRWQYLTTSIGVAQWMADESFDQCYARADAALYQAKAQGRNRVGIAPISYDPLDTMEVTDVPASDAERNVAMLQLARATFK</sequence>
<dbReference type="NCBIfam" id="TIGR00254">
    <property type="entry name" value="GGDEF"/>
    <property type="match status" value="1"/>
</dbReference>
<dbReference type="InterPro" id="IPR029787">
    <property type="entry name" value="Nucleotide_cyclase"/>
</dbReference>
<evidence type="ECO:0000259" key="4">
    <source>
        <dbReference type="PROSITE" id="PS50887"/>
    </source>
</evidence>
<dbReference type="SUPFAM" id="SSF55073">
    <property type="entry name" value="Nucleotide cyclase"/>
    <property type="match status" value="1"/>
</dbReference>
<dbReference type="PROSITE" id="PS50887">
    <property type="entry name" value="GGDEF"/>
    <property type="match status" value="1"/>
</dbReference>
<dbReference type="Gene3D" id="3.30.70.270">
    <property type="match status" value="1"/>
</dbReference>
<dbReference type="CDD" id="cd01949">
    <property type="entry name" value="GGDEF"/>
    <property type="match status" value="1"/>
</dbReference>
<gene>
    <name evidence="5" type="ORF">VSX56_00555</name>
</gene>
<feature type="transmembrane region" description="Helical" evidence="3">
    <location>
        <begin position="104"/>
        <end position="125"/>
    </location>
</feature>
<protein>
    <recommendedName>
        <fullName evidence="1">diguanylate cyclase</fullName>
        <ecNumber evidence="1">2.7.7.65</ecNumber>
    </recommendedName>
</protein>
<evidence type="ECO:0000313" key="6">
    <source>
        <dbReference type="Proteomes" id="UP001438953"/>
    </source>
</evidence>
<feature type="transmembrane region" description="Helical" evidence="3">
    <location>
        <begin position="137"/>
        <end position="154"/>
    </location>
</feature>
<reference evidence="5 6" key="1">
    <citation type="submission" date="2024-01" db="EMBL/GenBank/DDBJ databases">
        <authorList>
            <person name="Deng Y."/>
            <person name="Su J."/>
        </authorList>
    </citation>
    <scope>NUCLEOTIDE SEQUENCE [LARGE SCALE GENOMIC DNA]</scope>
    <source>
        <strain evidence="5 6">CPCC 100088</strain>
    </source>
</reference>
<dbReference type="Pfam" id="PF00990">
    <property type="entry name" value="GGDEF"/>
    <property type="match status" value="1"/>
</dbReference>
<evidence type="ECO:0000256" key="2">
    <source>
        <dbReference type="ARBA" id="ARBA00034247"/>
    </source>
</evidence>
<dbReference type="PANTHER" id="PTHR45138">
    <property type="entry name" value="REGULATORY COMPONENTS OF SENSORY TRANSDUCTION SYSTEM"/>
    <property type="match status" value="1"/>
</dbReference>
<comment type="caution">
    <text evidence="5">The sequence shown here is derived from an EMBL/GenBank/DDBJ whole genome shotgun (WGS) entry which is preliminary data.</text>
</comment>
<accession>A0ABV1SBG7</accession>
<dbReference type="Proteomes" id="UP001438953">
    <property type="component" value="Unassembled WGS sequence"/>
</dbReference>
<proteinExistence type="predicted"/>
<feature type="transmembrane region" description="Helical" evidence="3">
    <location>
        <begin position="12"/>
        <end position="32"/>
    </location>
</feature>
<dbReference type="RefSeq" id="WP_339112458.1">
    <property type="nucleotide sequence ID" value="NZ_JAYWLC010000001.1"/>
</dbReference>
<feature type="transmembrane region" description="Helical" evidence="3">
    <location>
        <begin position="75"/>
        <end position="92"/>
    </location>
</feature>
<keyword evidence="5" id="KW-0808">Transferase</keyword>
<dbReference type="InterPro" id="IPR050469">
    <property type="entry name" value="Diguanylate_Cyclase"/>
</dbReference>
<keyword evidence="5" id="KW-0548">Nucleotidyltransferase</keyword>
<evidence type="ECO:0000256" key="1">
    <source>
        <dbReference type="ARBA" id="ARBA00012528"/>
    </source>
</evidence>
<keyword evidence="3" id="KW-1133">Transmembrane helix</keyword>
<dbReference type="SMART" id="SM00267">
    <property type="entry name" value="GGDEF"/>
    <property type="match status" value="1"/>
</dbReference>
<name>A0ABV1SBG7_9RHOB</name>
<reference evidence="5 6" key="2">
    <citation type="submission" date="2024-06" db="EMBL/GenBank/DDBJ databases">
        <title>Thioclava kandeliae sp. nov. from a rhizosphere soil sample of Kandelia candel in a mangrove.</title>
        <authorList>
            <person name="Mu T."/>
        </authorList>
    </citation>
    <scope>NUCLEOTIDE SEQUENCE [LARGE SCALE GENOMIC DNA]</scope>
    <source>
        <strain evidence="5 6">CPCC 100088</strain>
    </source>
</reference>
<feature type="domain" description="GGDEF" evidence="4">
    <location>
        <begin position="303"/>
        <end position="436"/>
    </location>
</feature>
<evidence type="ECO:0000256" key="3">
    <source>
        <dbReference type="SAM" id="Phobius"/>
    </source>
</evidence>
<keyword evidence="3" id="KW-0472">Membrane</keyword>
<feature type="transmembrane region" description="Helical" evidence="3">
    <location>
        <begin position="231"/>
        <end position="254"/>
    </location>
</feature>
<keyword evidence="3" id="KW-0812">Transmembrane</keyword>
<dbReference type="InterPro" id="IPR000160">
    <property type="entry name" value="GGDEF_dom"/>
</dbReference>
<dbReference type="GO" id="GO:0052621">
    <property type="term" value="F:diguanylate cyclase activity"/>
    <property type="evidence" value="ECO:0007669"/>
    <property type="project" value="UniProtKB-EC"/>
</dbReference>
<keyword evidence="6" id="KW-1185">Reference proteome</keyword>
<feature type="transmembrane region" description="Helical" evidence="3">
    <location>
        <begin position="44"/>
        <end position="63"/>
    </location>
</feature>
<organism evidence="5 6">
    <name type="scientific">Thioclava kandeliae</name>
    <dbReference type="NCBI Taxonomy" id="3070818"/>
    <lineage>
        <taxon>Bacteria</taxon>
        <taxon>Pseudomonadati</taxon>
        <taxon>Pseudomonadota</taxon>
        <taxon>Alphaproteobacteria</taxon>
        <taxon>Rhodobacterales</taxon>
        <taxon>Paracoccaceae</taxon>
        <taxon>Thioclava</taxon>
    </lineage>
</organism>
<dbReference type="InterPro" id="IPR043128">
    <property type="entry name" value="Rev_trsase/Diguanyl_cyclase"/>
</dbReference>
<evidence type="ECO:0000313" key="5">
    <source>
        <dbReference type="EMBL" id="MER5170250.1"/>
    </source>
</evidence>
<feature type="transmembrane region" description="Helical" evidence="3">
    <location>
        <begin position="166"/>
        <end position="183"/>
    </location>
</feature>
<feature type="transmembrane region" description="Helical" evidence="3">
    <location>
        <begin position="204"/>
        <end position="225"/>
    </location>
</feature>
<dbReference type="EMBL" id="JAYWLC010000001">
    <property type="protein sequence ID" value="MER5170250.1"/>
    <property type="molecule type" value="Genomic_DNA"/>
</dbReference>